<dbReference type="PANTHER" id="PTHR31252:SF11">
    <property type="entry name" value="DUF4419 DOMAIN-CONTAINING PROTEIN"/>
    <property type="match status" value="1"/>
</dbReference>
<accession>A0A481Z3P3</accession>
<dbReference type="EMBL" id="MK500462">
    <property type="protein sequence ID" value="QBK90074.1"/>
    <property type="molecule type" value="Genomic_DNA"/>
</dbReference>
<dbReference type="InterPro" id="IPR025533">
    <property type="entry name" value="DUF4419"/>
</dbReference>
<protein>
    <submittedName>
        <fullName evidence="1">Uncharacterized protein</fullName>
    </submittedName>
</protein>
<dbReference type="PANTHER" id="PTHR31252">
    <property type="entry name" value="DUF4419 DOMAIN-CONTAINING PROTEIN"/>
    <property type="match status" value="1"/>
</dbReference>
<proteinExistence type="predicted"/>
<name>A0A481Z3P3_9VIRU</name>
<dbReference type="Pfam" id="PF14388">
    <property type="entry name" value="DUF4419"/>
    <property type="match status" value="1"/>
</dbReference>
<gene>
    <name evidence="1" type="ORF">LCPAC101_03590</name>
</gene>
<organism evidence="1">
    <name type="scientific">Pithovirus LCPAC101</name>
    <dbReference type="NCBI Taxonomy" id="2506586"/>
    <lineage>
        <taxon>Viruses</taxon>
        <taxon>Pithoviruses</taxon>
    </lineage>
</organism>
<sequence>MRRIVLNQTKGITSENLGELNVKENWIRSFLPGVRNVDAFTELERSFESNFTHSGLIYYLHHCWSKEIGCVIRPDMIWHTVISEIAHKILQHPDKYKYIFSDTSGKQDIIIETMDITNINIELLTNEISKIIKNKEFADIINNTRFKSEEVNAHLAIQMAFASMSTPYFSYMTSMCGIPSVDVEGNFMDWYKIIEALEKFKNIFVEDDKMLKYFDDVRNVVGNIICRGGGDDNDDIEIYQPSDELFSLSYINKGKCTHRINDITSNSPEDRFNTETFWNDIFRYDKNVKCGSGHTPELVYGWITKLYINDHSEERDLFSFNNHLNYVPYKNIESGKMFCKVIGLTYSYHDTKLNVLVPKYGSVRYQINDKKIFNKLAKI</sequence>
<evidence type="ECO:0000313" key="1">
    <source>
        <dbReference type="EMBL" id="QBK90074.1"/>
    </source>
</evidence>
<reference evidence="1" key="1">
    <citation type="journal article" date="2019" name="MBio">
        <title>Virus Genomes from Deep Sea Sediments Expand the Ocean Megavirome and Support Independent Origins of Viral Gigantism.</title>
        <authorList>
            <person name="Backstrom D."/>
            <person name="Yutin N."/>
            <person name="Jorgensen S.L."/>
            <person name="Dharamshi J."/>
            <person name="Homa F."/>
            <person name="Zaremba-Niedwiedzka K."/>
            <person name="Spang A."/>
            <person name="Wolf Y.I."/>
            <person name="Koonin E.V."/>
            <person name="Ettema T.J."/>
        </authorList>
    </citation>
    <scope>NUCLEOTIDE SEQUENCE</scope>
</reference>